<comment type="similarity">
    <text evidence="1">Belongs to the FlgM family.</text>
</comment>
<keyword evidence="3" id="KW-0678">Repressor</keyword>
<evidence type="ECO:0000256" key="3">
    <source>
        <dbReference type="ARBA" id="ARBA00022491"/>
    </source>
</evidence>
<keyword evidence="11" id="KW-0282">Flagellum</keyword>
<keyword evidence="4" id="KW-1005">Bacterial flagellum biogenesis</keyword>
<name>A0A974XL17_9GAMM</name>
<evidence type="ECO:0000256" key="5">
    <source>
        <dbReference type="ARBA" id="ARBA00023015"/>
    </source>
</evidence>
<dbReference type="RefSeq" id="WP_207324264.1">
    <property type="nucleotide sequence ID" value="NZ_CP071504.1"/>
</dbReference>
<keyword evidence="11" id="KW-0966">Cell projection</keyword>
<evidence type="ECO:0000259" key="10">
    <source>
        <dbReference type="Pfam" id="PF04316"/>
    </source>
</evidence>
<dbReference type="EMBL" id="CP071504">
    <property type="protein sequence ID" value="QSX28976.1"/>
    <property type="molecule type" value="Genomic_DNA"/>
</dbReference>
<dbReference type="GO" id="GO:0044781">
    <property type="term" value="P:bacterial-type flagellum organization"/>
    <property type="evidence" value="ECO:0007669"/>
    <property type="project" value="UniProtKB-KW"/>
</dbReference>
<dbReference type="SUPFAM" id="SSF101498">
    <property type="entry name" value="Anti-sigma factor FlgM"/>
    <property type="match status" value="1"/>
</dbReference>
<feature type="domain" description="Anti-sigma-28 factor FlgM C-terminal" evidence="10">
    <location>
        <begin position="46"/>
        <end position="99"/>
    </location>
</feature>
<dbReference type="Pfam" id="PF04316">
    <property type="entry name" value="FlgM"/>
    <property type="match status" value="1"/>
</dbReference>
<gene>
    <name evidence="11" type="primary">flgM</name>
    <name evidence="11" type="ORF">JYB88_12000</name>
</gene>
<dbReference type="InterPro" id="IPR007412">
    <property type="entry name" value="FlgM"/>
</dbReference>
<keyword evidence="12" id="KW-1185">Reference proteome</keyword>
<evidence type="ECO:0000256" key="7">
    <source>
        <dbReference type="ARBA" id="ARBA00024739"/>
    </source>
</evidence>
<evidence type="ECO:0000313" key="11">
    <source>
        <dbReference type="EMBL" id="QSX28976.1"/>
    </source>
</evidence>
<keyword evidence="11" id="KW-0969">Cilium</keyword>
<evidence type="ECO:0000256" key="4">
    <source>
        <dbReference type="ARBA" id="ARBA00022795"/>
    </source>
</evidence>
<feature type="compositionally biased region" description="Low complexity" evidence="9">
    <location>
        <begin position="8"/>
        <end position="20"/>
    </location>
</feature>
<protein>
    <recommendedName>
        <fullName evidence="2">Negative regulator of flagellin synthesis</fullName>
    </recommendedName>
    <alternativeName>
        <fullName evidence="8">Anti-sigma-28 factor</fullName>
    </alternativeName>
</protein>
<feature type="compositionally biased region" description="Polar residues" evidence="9">
    <location>
        <begin position="21"/>
        <end position="47"/>
    </location>
</feature>
<dbReference type="InterPro" id="IPR035890">
    <property type="entry name" value="Anti-sigma-28_factor_FlgM_sf"/>
</dbReference>
<dbReference type="AlphaFoldDB" id="A0A974XL17"/>
<evidence type="ECO:0000256" key="9">
    <source>
        <dbReference type="SAM" id="MobiDB-lite"/>
    </source>
</evidence>
<accession>A0A974XL17</accession>
<dbReference type="InterPro" id="IPR031316">
    <property type="entry name" value="FlgM_C"/>
</dbReference>
<dbReference type="GO" id="GO:0045892">
    <property type="term" value="P:negative regulation of DNA-templated transcription"/>
    <property type="evidence" value="ECO:0007669"/>
    <property type="project" value="InterPro"/>
</dbReference>
<evidence type="ECO:0000256" key="8">
    <source>
        <dbReference type="ARBA" id="ARBA00030117"/>
    </source>
</evidence>
<sequence length="112" mass="12166">MAMDIKQSNAANAARVRASNTPAQQVQQQSAKTEQTQGNSAAHKNDSVVITSQAQQLQGIQSRMAALPDVDQKKIAEIKQAIAEGRYKVDPEKLAANIARFEKDMQDLDSDA</sequence>
<evidence type="ECO:0000313" key="12">
    <source>
        <dbReference type="Proteomes" id="UP000663281"/>
    </source>
</evidence>
<comment type="function">
    <text evidence="7">Responsible for the coupling of flagellin expression to flagellar assembly by preventing expression of the flagellin genes when a component of the middle class of proteins is defective. It negatively regulates flagellar genes by inhibiting the activity of FliA by directly binding to FliA.</text>
</comment>
<evidence type="ECO:0000256" key="2">
    <source>
        <dbReference type="ARBA" id="ARBA00017823"/>
    </source>
</evidence>
<reference evidence="11 12" key="1">
    <citation type="submission" date="2021-03" db="EMBL/GenBank/DDBJ databases">
        <title>Novel species identification of genus Shewanella.</title>
        <authorList>
            <person name="Liu G."/>
            <person name="Zhang Q."/>
        </authorList>
    </citation>
    <scope>NUCLEOTIDE SEQUENCE [LARGE SCALE GENOMIC DNA]</scope>
    <source>
        <strain evidence="11 12">FJAT-53726</strain>
    </source>
</reference>
<keyword evidence="5" id="KW-0805">Transcription regulation</keyword>
<dbReference type="KEGG" id="scyp:JYB88_12000"/>
<proteinExistence type="inferred from homology"/>
<evidence type="ECO:0000256" key="6">
    <source>
        <dbReference type="ARBA" id="ARBA00023163"/>
    </source>
</evidence>
<organism evidence="11 12">
    <name type="scientific">Shewanella cyperi</name>
    <dbReference type="NCBI Taxonomy" id="2814292"/>
    <lineage>
        <taxon>Bacteria</taxon>
        <taxon>Pseudomonadati</taxon>
        <taxon>Pseudomonadota</taxon>
        <taxon>Gammaproteobacteria</taxon>
        <taxon>Alteromonadales</taxon>
        <taxon>Shewanellaceae</taxon>
        <taxon>Shewanella</taxon>
    </lineage>
</organism>
<feature type="region of interest" description="Disordered" evidence="9">
    <location>
        <begin position="1"/>
        <end position="47"/>
    </location>
</feature>
<dbReference type="Proteomes" id="UP000663281">
    <property type="component" value="Chromosome"/>
</dbReference>
<keyword evidence="6" id="KW-0804">Transcription</keyword>
<dbReference type="NCBIfam" id="TIGR03824">
    <property type="entry name" value="FlgM_jcvi"/>
    <property type="match status" value="1"/>
</dbReference>
<evidence type="ECO:0000256" key="1">
    <source>
        <dbReference type="ARBA" id="ARBA00005322"/>
    </source>
</evidence>